<dbReference type="Pfam" id="PF17921">
    <property type="entry name" value="Integrase_H2C2"/>
    <property type="match status" value="1"/>
</dbReference>
<proteinExistence type="predicted"/>
<dbReference type="InterPro" id="IPR041588">
    <property type="entry name" value="Integrase_H2C2"/>
</dbReference>
<evidence type="ECO:0000313" key="3">
    <source>
        <dbReference type="Proteomes" id="UP001172457"/>
    </source>
</evidence>
<evidence type="ECO:0000313" key="2">
    <source>
        <dbReference type="EMBL" id="KAJ9546080.1"/>
    </source>
</evidence>
<dbReference type="Proteomes" id="UP001172457">
    <property type="component" value="Chromosome 6"/>
</dbReference>
<organism evidence="2 3">
    <name type="scientific">Centaurea solstitialis</name>
    <name type="common">yellow star-thistle</name>
    <dbReference type="NCBI Taxonomy" id="347529"/>
    <lineage>
        <taxon>Eukaryota</taxon>
        <taxon>Viridiplantae</taxon>
        <taxon>Streptophyta</taxon>
        <taxon>Embryophyta</taxon>
        <taxon>Tracheophyta</taxon>
        <taxon>Spermatophyta</taxon>
        <taxon>Magnoliopsida</taxon>
        <taxon>eudicotyledons</taxon>
        <taxon>Gunneridae</taxon>
        <taxon>Pentapetalae</taxon>
        <taxon>asterids</taxon>
        <taxon>campanulids</taxon>
        <taxon>Asterales</taxon>
        <taxon>Asteraceae</taxon>
        <taxon>Carduoideae</taxon>
        <taxon>Cardueae</taxon>
        <taxon>Centaureinae</taxon>
        <taxon>Centaurea</taxon>
    </lineage>
</organism>
<dbReference type="AlphaFoldDB" id="A0AA38WBL6"/>
<reference evidence="2" key="1">
    <citation type="submission" date="2023-03" db="EMBL/GenBank/DDBJ databases">
        <title>Chromosome-scale reference genome and RAD-based genetic map of yellow starthistle (Centaurea solstitialis) reveal putative structural variation and QTLs associated with invader traits.</title>
        <authorList>
            <person name="Reatini B."/>
            <person name="Cang F.A."/>
            <person name="Jiang Q."/>
            <person name="Mckibben M.T.W."/>
            <person name="Barker M.S."/>
            <person name="Rieseberg L.H."/>
            <person name="Dlugosch K.M."/>
        </authorList>
    </citation>
    <scope>NUCLEOTIDE SEQUENCE</scope>
    <source>
        <strain evidence="2">CAN-66</strain>
        <tissue evidence="2">Leaf</tissue>
    </source>
</reference>
<evidence type="ECO:0000259" key="1">
    <source>
        <dbReference type="Pfam" id="PF17921"/>
    </source>
</evidence>
<protein>
    <recommendedName>
        <fullName evidence="1">Integrase zinc-binding domain-containing protein</fullName>
    </recommendedName>
</protein>
<feature type="domain" description="Integrase zinc-binding" evidence="1">
    <location>
        <begin position="59"/>
        <end position="99"/>
    </location>
</feature>
<gene>
    <name evidence="2" type="ORF">OSB04_025787</name>
</gene>
<name>A0AA38WBL6_9ASTR</name>
<comment type="caution">
    <text evidence="2">The sequence shown here is derived from an EMBL/GenBank/DDBJ whole genome shotgun (WGS) entry which is preliminary data.</text>
</comment>
<dbReference type="EMBL" id="JARYMX010000006">
    <property type="protein sequence ID" value="KAJ9546080.1"/>
    <property type="molecule type" value="Genomic_DNA"/>
</dbReference>
<dbReference type="Gene3D" id="1.10.340.70">
    <property type="match status" value="1"/>
</dbReference>
<accession>A0AA38WBL6</accession>
<keyword evidence="3" id="KW-1185">Reference proteome</keyword>
<sequence length="192" mass="22510">MHSAYQTDTKKTVDFNPNWMRYTTKPCDQTDQIICQLLHIITNSLLTRYGRVWVPVSCEARQTLLNEAHKSRFSIHPGATKMYRDLRTDYWWLGDNSKIIHILLASIPHFYLYFESIFGTTAFLLPKTDNFLQKTDLQQTRQENILEDLGSWFLHCSRREENGSRREAPARAAKEELAPRSLAFLDRKLAEN</sequence>